<sequence>MIKNRWLLVFFMQVTVMVGQSTITNQLDSAGKKNGLWRGFYEESKRLRYEGTFVHGKEVGVFKYFDDTKAADVIATREFNDKDNSAYTIFYNQNKFKVSEGKVVDKLFEGEWIYYHFNSKAIMTKELYKNGKLSGLKTVYFPDCKVAEETHYEDGLKHGSCKIYSDKGIVLEETVYQKGQYNGPAIFRETNGFIASKGNFVWGKKEGVWEFYEKNKLVKKRNMSYPEGLAKSKKN</sequence>
<dbReference type="Proteomes" id="UP000093807">
    <property type="component" value="Unassembled WGS sequence"/>
</dbReference>
<evidence type="ECO:0000313" key="2">
    <source>
        <dbReference type="Proteomes" id="UP000093807"/>
    </source>
</evidence>
<organism evidence="1 2">
    <name type="scientific">Flavobacterium succinicans</name>
    <dbReference type="NCBI Taxonomy" id="29536"/>
    <lineage>
        <taxon>Bacteria</taxon>
        <taxon>Pseudomonadati</taxon>
        <taxon>Bacteroidota</taxon>
        <taxon>Flavobacteriia</taxon>
        <taxon>Flavobacteriales</taxon>
        <taxon>Flavobacteriaceae</taxon>
        <taxon>Flavobacterium</taxon>
    </lineage>
</organism>
<dbReference type="PATRIC" id="fig|29536.5.peg.826"/>
<gene>
    <name evidence="1" type="ORF">FLB_07990</name>
</gene>
<dbReference type="SUPFAM" id="SSF82185">
    <property type="entry name" value="Histone H3 K4-specific methyltransferase SET7/9 N-terminal domain"/>
    <property type="match status" value="2"/>
</dbReference>
<name>A0A199XUN6_9FLAO</name>
<keyword evidence="2" id="KW-1185">Reference proteome</keyword>
<reference evidence="1 2" key="1">
    <citation type="submission" date="2016-06" db="EMBL/GenBank/DDBJ databases">
        <title>Draft genome sequence of Flavobacterium succinicans strain DD5b.</title>
        <authorList>
            <person name="Poehlein A."/>
            <person name="Daniel R."/>
            <person name="Simeonova D.D."/>
        </authorList>
    </citation>
    <scope>NUCLEOTIDE SEQUENCE [LARGE SCALE GENOMIC DNA]</scope>
    <source>
        <strain evidence="1 2">DD5b</strain>
    </source>
</reference>
<comment type="caution">
    <text evidence="1">The sequence shown here is derived from an EMBL/GenBank/DDBJ whole genome shotgun (WGS) entry which is preliminary data.</text>
</comment>
<proteinExistence type="predicted"/>
<accession>A0A199XUN6</accession>
<dbReference type="AlphaFoldDB" id="A0A199XUN6"/>
<dbReference type="RefSeq" id="WP_064714655.1">
    <property type="nucleotide sequence ID" value="NZ_JMTM01000017.1"/>
</dbReference>
<dbReference type="Gene3D" id="2.20.110.10">
    <property type="entry name" value="Histone H3 K4-specific methyltransferase SET7/9 N-terminal domain"/>
    <property type="match status" value="2"/>
</dbReference>
<dbReference type="OrthoDB" id="9785122at2"/>
<evidence type="ECO:0008006" key="3">
    <source>
        <dbReference type="Google" id="ProtNLM"/>
    </source>
</evidence>
<dbReference type="EMBL" id="JMTM01000017">
    <property type="protein sequence ID" value="OAZ04951.1"/>
    <property type="molecule type" value="Genomic_DNA"/>
</dbReference>
<evidence type="ECO:0000313" key="1">
    <source>
        <dbReference type="EMBL" id="OAZ04951.1"/>
    </source>
</evidence>
<protein>
    <recommendedName>
        <fullName evidence="3">Antitoxin component YwqK of the YwqJK toxin-antitoxin module</fullName>
    </recommendedName>
</protein>